<gene>
    <name evidence="6" type="ORF">VTAP4600_A3566</name>
</gene>
<organism evidence="6 7">
    <name type="scientific">Vibrio tapetis subsp. tapetis</name>
    <dbReference type="NCBI Taxonomy" id="1671868"/>
    <lineage>
        <taxon>Bacteria</taxon>
        <taxon>Pseudomonadati</taxon>
        <taxon>Pseudomonadota</taxon>
        <taxon>Gammaproteobacteria</taxon>
        <taxon>Vibrionales</taxon>
        <taxon>Vibrionaceae</taxon>
        <taxon>Vibrio</taxon>
    </lineage>
</organism>
<keyword evidence="2" id="KW-0547">Nucleotide-binding</keyword>
<protein>
    <submittedName>
        <fullName evidence="6">Uncharacterized protein</fullName>
    </submittedName>
</protein>
<dbReference type="Gene3D" id="3.40.50.300">
    <property type="entry name" value="P-loop containing nucleotide triphosphate hydrolases"/>
    <property type="match status" value="1"/>
</dbReference>
<dbReference type="GO" id="GO:0003916">
    <property type="term" value="F:DNA topoisomerase activity"/>
    <property type="evidence" value="ECO:0007669"/>
    <property type="project" value="InterPro"/>
</dbReference>
<evidence type="ECO:0000313" key="7">
    <source>
        <dbReference type="Proteomes" id="UP000235828"/>
    </source>
</evidence>
<dbReference type="Pfam" id="PF00437">
    <property type="entry name" value="T2SSE"/>
    <property type="match status" value="1"/>
</dbReference>
<evidence type="ECO:0000256" key="1">
    <source>
        <dbReference type="ARBA" id="ARBA00006611"/>
    </source>
</evidence>
<dbReference type="PANTHER" id="PTHR30258">
    <property type="entry name" value="TYPE II SECRETION SYSTEM PROTEIN GSPE-RELATED"/>
    <property type="match status" value="1"/>
</dbReference>
<dbReference type="RefSeq" id="WP_231897830.1">
    <property type="nucleotide sequence ID" value="NZ_LT960611.1"/>
</dbReference>
<evidence type="ECO:0000256" key="3">
    <source>
        <dbReference type="ARBA" id="ARBA00022840"/>
    </source>
</evidence>
<reference evidence="6 7" key="1">
    <citation type="submission" date="2017-10" db="EMBL/GenBank/DDBJ databases">
        <authorList>
            <person name="Banno H."/>
            <person name="Chua N.-H."/>
        </authorList>
    </citation>
    <scope>NUCLEOTIDE SEQUENCE [LARGE SCALE GENOMIC DNA]</scope>
    <source>
        <strain evidence="6">Vibrio tapetis CECT4600</strain>
    </source>
</reference>
<feature type="domain" description="DNA topoisomerase type IA zn finger" evidence="5">
    <location>
        <begin position="306"/>
        <end position="343"/>
    </location>
</feature>
<comment type="similarity">
    <text evidence="1">Belongs to the GSP E family.</text>
</comment>
<dbReference type="PANTHER" id="PTHR30258:SF2">
    <property type="entry name" value="COMG OPERON PROTEIN 1"/>
    <property type="match status" value="1"/>
</dbReference>
<keyword evidence="3" id="KW-0067">ATP-binding</keyword>
<evidence type="ECO:0000256" key="2">
    <source>
        <dbReference type="ARBA" id="ARBA00022741"/>
    </source>
</evidence>
<name>A0A2N8ZHX3_9VIBR</name>
<dbReference type="GO" id="GO:0016887">
    <property type="term" value="F:ATP hydrolysis activity"/>
    <property type="evidence" value="ECO:0007669"/>
    <property type="project" value="TreeGrafter"/>
</dbReference>
<dbReference type="Proteomes" id="UP000235828">
    <property type="component" value="Chromosome A"/>
</dbReference>
<dbReference type="GO" id="GO:0005524">
    <property type="term" value="F:ATP binding"/>
    <property type="evidence" value="ECO:0007669"/>
    <property type="project" value="UniProtKB-KW"/>
</dbReference>
<accession>A0A2N8ZHX3</accession>
<dbReference type="GO" id="GO:0005886">
    <property type="term" value="C:plasma membrane"/>
    <property type="evidence" value="ECO:0007669"/>
    <property type="project" value="TreeGrafter"/>
</dbReference>
<dbReference type="GO" id="GO:0006265">
    <property type="term" value="P:DNA topological change"/>
    <property type="evidence" value="ECO:0007669"/>
    <property type="project" value="InterPro"/>
</dbReference>
<dbReference type="GO" id="GO:0005694">
    <property type="term" value="C:chromosome"/>
    <property type="evidence" value="ECO:0007669"/>
    <property type="project" value="InterPro"/>
</dbReference>
<dbReference type="Gene3D" id="3.30.65.10">
    <property type="entry name" value="Bacterial Topoisomerase I, domain 1"/>
    <property type="match status" value="1"/>
</dbReference>
<dbReference type="InterPro" id="IPR001482">
    <property type="entry name" value="T2SS/T4SS_dom"/>
</dbReference>
<evidence type="ECO:0000259" key="4">
    <source>
        <dbReference type="Pfam" id="PF00437"/>
    </source>
</evidence>
<feature type="domain" description="DNA topoisomerase type IA zn finger" evidence="5">
    <location>
        <begin position="365"/>
        <end position="399"/>
    </location>
</feature>
<dbReference type="EMBL" id="LT960611">
    <property type="protein sequence ID" value="SON51513.1"/>
    <property type="molecule type" value="Genomic_DNA"/>
</dbReference>
<keyword evidence="7" id="KW-1185">Reference proteome</keyword>
<proteinExistence type="inferred from homology"/>
<dbReference type="Gene3D" id="3.30.450.90">
    <property type="match status" value="1"/>
</dbReference>
<dbReference type="KEGG" id="vta:A3566"/>
<dbReference type="Pfam" id="PF01396">
    <property type="entry name" value="Zn_ribbon_Top1"/>
    <property type="match status" value="2"/>
</dbReference>
<dbReference type="AlphaFoldDB" id="A0A2N8ZHX3"/>
<dbReference type="SUPFAM" id="SSF52540">
    <property type="entry name" value="P-loop containing nucleoside triphosphate hydrolases"/>
    <property type="match status" value="1"/>
</dbReference>
<evidence type="ECO:0000313" key="6">
    <source>
        <dbReference type="EMBL" id="SON51513.1"/>
    </source>
</evidence>
<dbReference type="InterPro" id="IPR027417">
    <property type="entry name" value="P-loop_NTPase"/>
</dbReference>
<feature type="domain" description="Bacterial type II secretion system protein E" evidence="4">
    <location>
        <begin position="104"/>
        <end position="296"/>
    </location>
</feature>
<dbReference type="GO" id="GO:0003677">
    <property type="term" value="F:DNA binding"/>
    <property type="evidence" value="ECO:0007669"/>
    <property type="project" value="InterPro"/>
</dbReference>
<dbReference type="SUPFAM" id="SSF57783">
    <property type="entry name" value="Zinc beta-ribbon"/>
    <property type="match status" value="1"/>
</dbReference>
<evidence type="ECO:0000259" key="5">
    <source>
        <dbReference type="Pfam" id="PF01396"/>
    </source>
</evidence>
<sequence length="410" mass="46237">MNPTLNRNVLVSEGLKSIYLEHHSAVLTDTGEIMTASYESPAVELITDIMQREYVTLGFDVLPERKVKMYEPSLISSLLKEVAQRKTDEKSASDAKSETYGIAMRMLEYAAQHECSDIHIELYKTETRIEMRIDGRMVVYGQIIKDYEWGQHLIAILFYHADIKDDDFNVTKPNNGRITALLKTAQGKRDTDWRMSYMPALNKGGQATLRWLNKSMEIPTLEELGWEAGQRREVRNFMYSKAGVLVFAGQTGSGKTTSIAAMLNEVKRKGRSINTLEDPVEFDLGVIQTSINSQGEGKALTTKVGVQCPTCQKGELRRLKGKKGHFWACNRYPDCKSVFPDNKGKPNLNPAPKQKVKPSETELCKCGKGLVRRSGKKEGSFWWGCSGFPKCKVRYFDKNGHPDRDASELS</sequence>
<dbReference type="InterPro" id="IPR013498">
    <property type="entry name" value="Topo_IA_Znf"/>
</dbReference>